<protein>
    <submittedName>
        <fullName evidence="2">Receptor-type tyrosine-protein</fullName>
    </submittedName>
</protein>
<gene>
    <name evidence="2" type="ORF">LYPA_23C001492</name>
</gene>
<sequence length="97" mass="10510">MAQELLNLPSPQHLDASSTARTSKQSVDEDRRSSLEDDGGLARAVQRYLPYLEALSQAVAPNVRLRTKHSRPPAQVSLGAPWSGGVSFTCHVPFSPV</sequence>
<evidence type="ECO:0000313" key="3">
    <source>
        <dbReference type="Proteomes" id="UP000386466"/>
    </source>
</evidence>
<accession>A0A485MNF0</accession>
<dbReference type="Proteomes" id="UP000386466">
    <property type="component" value="Unassembled WGS sequence"/>
</dbReference>
<keyword evidence="3" id="KW-1185">Reference proteome</keyword>
<organism evidence="2 3">
    <name type="scientific">Lynx pardinus</name>
    <name type="common">Iberian lynx</name>
    <name type="synonym">Felis pardina</name>
    <dbReference type="NCBI Taxonomy" id="191816"/>
    <lineage>
        <taxon>Eukaryota</taxon>
        <taxon>Metazoa</taxon>
        <taxon>Chordata</taxon>
        <taxon>Craniata</taxon>
        <taxon>Vertebrata</taxon>
        <taxon>Euteleostomi</taxon>
        <taxon>Mammalia</taxon>
        <taxon>Eutheria</taxon>
        <taxon>Laurasiatheria</taxon>
        <taxon>Carnivora</taxon>
        <taxon>Feliformia</taxon>
        <taxon>Felidae</taxon>
        <taxon>Felinae</taxon>
        <taxon>Lynx</taxon>
    </lineage>
</organism>
<name>A0A485MNF0_LYNPA</name>
<evidence type="ECO:0000313" key="2">
    <source>
        <dbReference type="EMBL" id="VFV21654.1"/>
    </source>
</evidence>
<proteinExistence type="predicted"/>
<dbReference type="AlphaFoldDB" id="A0A485MNF0"/>
<feature type="region of interest" description="Disordered" evidence="1">
    <location>
        <begin position="1"/>
        <end position="39"/>
    </location>
</feature>
<dbReference type="EMBL" id="CAAGRJ010003677">
    <property type="protein sequence ID" value="VFV21654.1"/>
    <property type="molecule type" value="Genomic_DNA"/>
</dbReference>
<keyword evidence="2" id="KW-0675">Receptor</keyword>
<reference evidence="2 3" key="1">
    <citation type="submission" date="2019-01" db="EMBL/GenBank/DDBJ databases">
        <authorList>
            <person name="Alioto T."/>
            <person name="Alioto T."/>
        </authorList>
    </citation>
    <scope>NUCLEOTIDE SEQUENCE [LARGE SCALE GENOMIC DNA]</scope>
</reference>
<evidence type="ECO:0000256" key="1">
    <source>
        <dbReference type="SAM" id="MobiDB-lite"/>
    </source>
</evidence>
<feature type="compositionally biased region" description="Basic and acidic residues" evidence="1">
    <location>
        <begin position="26"/>
        <end position="35"/>
    </location>
</feature>
<feature type="compositionally biased region" description="Polar residues" evidence="1">
    <location>
        <begin position="15"/>
        <end position="25"/>
    </location>
</feature>